<dbReference type="GO" id="GO:0003677">
    <property type="term" value="F:DNA binding"/>
    <property type="evidence" value="ECO:0007669"/>
    <property type="project" value="TreeGrafter"/>
</dbReference>
<organism evidence="2 3">
    <name type="scientific">Teichococcus aestuarii</name>
    <dbReference type="NCBI Taxonomy" id="568898"/>
    <lineage>
        <taxon>Bacteria</taxon>
        <taxon>Pseudomonadati</taxon>
        <taxon>Pseudomonadota</taxon>
        <taxon>Alphaproteobacteria</taxon>
        <taxon>Acetobacterales</taxon>
        <taxon>Roseomonadaceae</taxon>
        <taxon>Roseomonas</taxon>
    </lineage>
</organism>
<dbReference type="NCBIfam" id="NF033788">
    <property type="entry name" value="HTH_metalloreg"/>
    <property type="match status" value="1"/>
</dbReference>
<dbReference type="Proteomes" id="UP000245048">
    <property type="component" value="Unassembled WGS sequence"/>
</dbReference>
<dbReference type="SUPFAM" id="SSF46785">
    <property type="entry name" value="Winged helix' DNA-binding domain"/>
    <property type="match status" value="1"/>
</dbReference>
<dbReference type="OrthoDB" id="9797716at2"/>
<protein>
    <submittedName>
        <fullName evidence="2">Transcriptional regulator</fullName>
    </submittedName>
</protein>
<dbReference type="InterPro" id="IPR036388">
    <property type="entry name" value="WH-like_DNA-bd_sf"/>
</dbReference>
<feature type="domain" description="HTH arsR-type" evidence="1">
    <location>
        <begin position="1"/>
        <end position="94"/>
    </location>
</feature>
<evidence type="ECO:0000313" key="2">
    <source>
        <dbReference type="EMBL" id="PWC27418.1"/>
    </source>
</evidence>
<sequence length="232" mass="24360">MVTANRIAEMAAAMGEPARAAMLAALMDGRAMTATELARVAGIAPPTASGHLARLVAARLVAAERHGRHRYHRLAGPEAARLIESMMQMAGAAPAPHAVPRFGPRDAALRQARTCYDHLAGRLGVGLADALVAGGWVAMEGEAAWMTEAGRARFGALGIPLPQAARHGRPGCRPCLDWSERRPHLAGRLGAALCSHAFGQGWVHRVEGTRAVTVTPKGRLALREAFGLAESG</sequence>
<dbReference type="GO" id="GO:0010288">
    <property type="term" value="P:response to lead ion"/>
    <property type="evidence" value="ECO:0007669"/>
    <property type="project" value="TreeGrafter"/>
</dbReference>
<dbReference type="EMBL" id="PDOA01000015">
    <property type="protein sequence ID" value="PWC27418.1"/>
    <property type="molecule type" value="Genomic_DNA"/>
</dbReference>
<keyword evidence="3" id="KW-1185">Reference proteome</keyword>
<dbReference type="SMART" id="SM00418">
    <property type="entry name" value="HTH_ARSR"/>
    <property type="match status" value="1"/>
</dbReference>
<dbReference type="PROSITE" id="PS50987">
    <property type="entry name" value="HTH_ARSR_2"/>
    <property type="match status" value="1"/>
</dbReference>
<dbReference type="PANTHER" id="PTHR39168:SF1">
    <property type="entry name" value="TRANSCRIPTIONAL REGULATORY PROTEIN"/>
    <property type="match status" value="1"/>
</dbReference>
<dbReference type="InterPro" id="IPR001845">
    <property type="entry name" value="HTH_ArsR_DNA-bd_dom"/>
</dbReference>
<gene>
    <name evidence="2" type="ORF">CR165_18225</name>
</gene>
<proteinExistence type="predicted"/>
<dbReference type="InterPro" id="IPR011991">
    <property type="entry name" value="ArsR-like_HTH"/>
</dbReference>
<dbReference type="PANTHER" id="PTHR39168">
    <property type="entry name" value="TRANSCRIPTIONAL REGULATOR-RELATED"/>
    <property type="match status" value="1"/>
</dbReference>
<dbReference type="AlphaFoldDB" id="A0A2U1V0I7"/>
<name>A0A2U1V0I7_9PROT</name>
<evidence type="ECO:0000313" key="3">
    <source>
        <dbReference type="Proteomes" id="UP000245048"/>
    </source>
</evidence>
<evidence type="ECO:0000259" key="1">
    <source>
        <dbReference type="PROSITE" id="PS50987"/>
    </source>
</evidence>
<dbReference type="Pfam" id="PF12840">
    <property type="entry name" value="HTH_20"/>
    <property type="match status" value="1"/>
</dbReference>
<reference evidence="3" key="1">
    <citation type="submission" date="2017-10" db="EMBL/GenBank/DDBJ databases">
        <authorList>
            <person name="Toshchakov S.V."/>
            <person name="Goeva M.A."/>
        </authorList>
    </citation>
    <scope>NUCLEOTIDE SEQUENCE [LARGE SCALE GENOMIC DNA]</scope>
    <source>
        <strain evidence="3">JR1/69-1-13</strain>
    </source>
</reference>
<comment type="caution">
    <text evidence="2">The sequence shown here is derived from an EMBL/GenBank/DDBJ whole genome shotgun (WGS) entry which is preliminary data.</text>
</comment>
<dbReference type="GO" id="GO:0003700">
    <property type="term" value="F:DNA-binding transcription factor activity"/>
    <property type="evidence" value="ECO:0007669"/>
    <property type="project" value="InterPro"/>
</dbReference>
<dbReference type="CDD" id="cd00090">
    <property type="entry name" value="HTH_ARSR"/>
    <property type="match status" value="1"/>
</dbReference>
<dbReference type="GO" id="GO:0097063">
    <property type="term" value="F:cadmium ion sensor activity"/>
    <property type="evidence" value="ECO:0007669"/>
    <property type="project" value="TreeGrafter"/>
</dbReference>
<dbReference type="Gene3D" id="1.10.10.10">
    <property type="entry name" value="Winged helix-like DNA-binding domain superfamily/Winged helix DNA-binding domain"/>
    <property type="match status" value="1"/>
</dbReference>
<dbReference type="InterPro" id="IPR036390">
    <property type="entry name" value="WH_DNA-bd_sf"/>
</dbReference>
<dbReference type="GO" id="GO:0046686">
    <property type="term" value="P:response to cadmium ion"/>
    <property type="evidence" value="ECO:0007669"/>
    <property type="project" value="TreeGrafter"/>
</dbReference>
<dbReference type="GO" id="GO:0032791">
    <property type="term" value="F:lead ion binding"/>
    <property type="evidence" value="ECO:0007669"/>
    <property type="project" value="TreeGrafter"/>
</dbReference>
<accession>A0A2U1V0I7</accession>
<dbReference type="InterPro" id="IPR052543">
    <property type="entry name" value="HTH_Metal-responsive_Reg"/>
</dbReference>